<accession>A0ABV9QKB9</accession>
<comment type="caution">
    <text evidence="5">The sequence shown here is derived from an EMBL/GenBank/DDBJ whole genome shotgun (WGS) entry which is preliminary data.</text>
</comment>
<proteinExistence type="inferred from homology"/>
<dbReference type="InterPro" id="IPR016181">
    <property type="entry name" value="Acyl_CoA_acyltransferase"/>
</dbReference>
<comment type="similarity">
    <text evidence="3">Belongs to the acetyltransferase family. RimJ subfamily.</text>
</comment>
<dbReference type="PANTHER" id="PTHR43792:SF8">
    <property type="entry name" value="[RIBOSOMAL PROTEIN US5]-ALANINE N-ACETYLTRANSFERASE"/>
    <property type="match status" value="1"/>
</dbReference>
<dbReference type="Proteomes" id="UP001595916">
    <property type="component" value="Unassembled WGS sequence"/>
</dbReference>
<keyword evidence="2 5" id="KW-0012">Acyltransferase</keyword>
<organism evidence="5 6">
    <name type="scientific">Filifactor villosus</name>
    <dbReference type="NCBI Taxonomy" id="29374"/>
    <lineage>
        <taxon>Bacteria</taxon>
        <taxon>Bacillati</taxon>
        <taxon>Bacillota</taxon>
        <taxon>Clostridia</taxon>
        <taxon>Peptostreptococcales</taxon>
        <taxon>Filifactoraceae</taxon>
        <taxon>Filifactor</taxon>
    </lineage>
</organism>
<evidence type="ECO:0000256" key="1">
    <source>
        <dbReference type="ARBA" id="ARBA00022679"/>
    </source>
</evidence>
<name>A0ABV9QKB9_9FIRM</name>
<sequence length="167" mass="19135">MKVELKTWSEEQREDLIKVCNEVDRSYLSGLLPLPYTQEDASWWLNFVQEHEGREGVFRAVEVDGRVVGNMSVEKKEDVYHCDGEIGYLLLDEYASKGVMTQAVGLLCDLAFRELDILRITALVYSPNIASIRVLEKNGFIREGIKRNGVIKDGKVYDLYIYGLLRP</sequence>
<dbReference type="PROSITE" id="PS51186">
    <property type="entry name" value="GNAT"/>
    <property type="match status" value="1"/>
</dbReference>
<dbReference type="InterPro" id="IPR000182">
    <property type="entry name" value="GNAT_dom"/>
</dbReference>
<keyword evidence="1 5" id="KW-0808">Transferase</keyword>
<feature type="domain" description="N-acetyltransferase" evidence="4">
    <location>
        <begin position="3"/>
        <end position="162"/>
    </location>
</feature>
<dbReference type="EMBL" id="JBHSHL010000023">
    <property type="protein sequence ID" value="MFC4804815.1"/>
    <property type="molecule type" value="Genomic_DNA"/>
</dbReference>
<evidence type="ECO:0000256" key="3">
    <source>
        <dbReference type="ARBA" id="ARBA00038502"/>
    </source>
</evidence>
<gene>
    <name evidence="5" type="ORF">ACFO4R_06940</name>
</gene>
<dbReference type="InterPro" id="IPR051531">
    <property type="entry name" value="N-acetyltransferase"/>
</dbReference>
<protein>
    <submittedName>
        <fullName evidence="5">GNAT family N-acetyltransferase</fullName>
        <ecNumber evidence="5">2.3.-.-</ecNumber>
    </submittedName>
</protein>
<dbReference type="SUPFAM" id="SSF55729">
    <property type="entry name" value="Acyl-CoA N-acyltransferases (Nat)"/>
    <property type="match status" value="1"/>
</dbReference>
<dbReference type="PANTHER" id="PTHR43792">
    <property type="entry name" value="GNAT FAMILY, PUTATIVE (AFU_ORTHOLOGUE AFUA_3G00765)-RELATED-RELATED"/>
    <property type="match status" value="1"/>
</dbReference>
<dbReference type="GO" id="GO:0016746">
    <property type="term" value="F:acyltransferase activity"/>
    <property type="evidence" value="ECO:0007669"/>
    <property type="project" value="UniProtKB-KW"/>
</dbReference>
<dbReference type="Pfam" id="PF13302">
    <property type="entry name" value="Acetyltransf_3"/>
    <property type="match status" value="1"/>
</dbReference>
<evidence type="ECO:0000313" key="6">
    <source>
        <dbReference type="Proteomes" id="UP001595916"/>
    </source>
</evidence>
<dbReference type="EC" id="2.3.-.-" evidence="5"/>
<evidence type="ECO:0000259" key="4">
    <source>
        <dbReference type="PROSITE" id="PS51186"/>
    </source>
</evidence>
<dbReference type="Gene3D" id="3.40.630.30">
    <property type="match status" value="1"/>
</dbReference>
<evidence type="ECO:0000313" key="5">
    <source>
        <dbReference type="EMBL" id="MFC4804815.1"/>
    </source>
</evidence>
<reference evidence="6" key="1">
    <citation type="journal article" date="2019" name="Int. J. Syst. Evol. Microbiol.">
        <title>The Global Catalogue of Microorganisms (GCM) 10K type strain sequencing project: providing services to taxonomists for standard genome sequencing and annotation.</title>
        <authorList>
            <consortium name="The Broad Institute Genomics Platform"/>
            <consortium name="The Broad Institute Genome Sequencing Center for Infectious Disease"/>
            <person name="Wu L."/>
            <person name="Ma J."/>
        </authorList>
    </citation>
    <scope>NUCLEOTIDE SEQUENCE [LARGE SCALE GENOMIC DNA]</scope>
    <source>
        <strain evidence="6">CCUG 46385</strain>
    </source>
</reference>
<keyword evidence="6" id="KW-1185">Reference proteome</keyword>
<dbReference type="RefSeq" id="WP_379788337.1">
    <property type="nucleotide sequence ID" value="NZ_JBHSHL010000023.1"/>
</dbReference>
<evidence type="ECO:0000256" key="2">
    <source>
        <dbReference type="ARBA" id="ARBA00023315"/>
    </source>
</evidence>